<evidence type="ECO:0000313" key="2">
    <source>
        <dbReference type="EMBL" id="MFB9469410.1"/>
    </source>
</evidence>
<protein>
    <submittedName>
        <fullName evidence="2">NAD(P)H-binding protein</fullName>
    </submittedName>
</protein>
<gene>
    <name evidence="2" type="ORF">ACFFR3_07820</name>
</gene>
<dbReference type="SUPFAM" id="SSF51735">
    <property type="entry name" value="NAD(P)-binding Rossmann-fold domains"/>
    <property type="match status" value="1"/>
</dbReference>
<dbReference type="InterPro" id="IPR016040">
    <property type="entry name" value="NAD(P)-bd_dom"/>
</dbReference>
<keyword evidence="3" id="KW-1185">Reference proteome</keyword>
<dbReference type="RefSeq" id="WP_379482838.1">
    <property type="nucleotide sequence ID" value="NZ_JBHMCF010000008.1"/>
</dbReference>
<dbReference type="EMBL" id="JBHMCF010000008">
    <property type="protein sequence ID" value="MFB9469410.1"/>
    <property type="molecule type" value="Genomic_DNA"/>
</dbReference>
<comment type="caution">
    <text evidence="2">The sequence shown here is derived from an EMBL/GenBank/DDBJ whole genome shotgun (WGS) entry which is preliminary data.</text>
</comment>
<dbReference type="InterPro" id="IPR036291">
    <property type="entry name" value="NAD(P)-bd_dom_sf"/>
</dbReference>
<dbReference type="InterPro" id="IPR051604">
    <property type="entry name" value="Ergot_Alk_Oxidoreductase"/>
</dbReference>
<dbReference type="PANTHER" id="PTHR43162">
    <property type="match status" value="1"/>
</dbReference>
<evidence type="ECO:0000313" key="3">
    <source>
        <dbReference type="Proteomes" id="UP001589568"/>
    </source>
</evidence>
<organism evidence="2 3">
    <name type="scientific">Nonomuraea salmonea</name>
    <dbReference type="NCBI Taxonomy" id="46181"/>
    <lineage>
        <taxon>Bacteria</taxon>
        <taxon>Bacillati</taxon>
        <taxon>Actinomycetota</taxon>
        <taxon>Actinomycetes</taxon>
        <taxon>Streptosporangiales</taxon>
        <taxon>Streptosporangiaceae</taxon>
        <taxon>Nonomuraea</taxon>
    </lineage>
</organism>
<name>A0ABV5NGI3_9ACTN</name>
<dbReference type="PANTHER" id="PTHR43162:SF1">
    <property type="entry name" value="PRESTALK A DIFFERENTIATION PROTEIN A"/>
    <property type="match status" value="1"/>
</dbReference>
<dbReference type="Proteomes" id="UP001589568">
    <property type="component" value="Unassembled WGS sequence"/>
</dbReference>
<dbReference type="Gene3D" id="3.40.50.720">
    <property type="entry name" value="NAD(P)-binding Rossmann-like Domain"/>
    <property type="match status" value="1"/>
</dbReference>
<dbReference type="Pfam" id="PF13460">
    <property type="entry name" value="NAD_binding_10"/>
    <property type="match status" value="1"/>
</dbReference>
<sequence>MILVTGGRGAVATHLVTLLRQADLPVRVASRNPGALQVPGGVTTVTCDLADPATFPAALSGVSQVFLYAEPAHIDRFIAAARLAGVEHVVLLSSASVLAPGAADDPLARSHLDVETALLTSPLTTTLLRPGSFASNASAWAWPIKKGDPLSLPYPGAHTDPIHERDIAEAAGAVLTDLRHQGRHFHLTGPQSLTFTQQIGRLAEVIGRPIGIKHVTREEWKREMEAYMPGDYADALLDYWQAGDGTPAQITDTVERLTGHPARTFATWARDHAGDFRAED</sequence>
<proteinExistence type="predicted"/>
<reference evidence="2 3" key="1">
    <citation type="submission" date="2024-09" db="EMBL/GenBank/DDBJ databases">
        <authorList>
            <person name="Sun Q."/>
            <person name="Mori K."/>
        </authorList>
    </citation>
    <scope>NUCLEOTIDE SEQUENCE [LARGE SCALE GENOMIC DNA]</scope>
    <source>
        <strain evidence="2 3">JCM 3324</strain>
    </source>
</reference>
<evidence type="ECO:0000259" key="1">
    <source>
        <dbReference type="Pfam" id="PF13460"/>
    </source>
</evidence>
<accession>A0ABV5NGI3</accession>
<feature type="domain" description="NAD(P)-binding" evidence="1">
    <location>
        <begin position="6"/>
        <end position="176"/>
    </location>
</feature>